<name>A0A4Q0ST75_9BACT</name>
<reference evidence="2" key="2">
    <citation type="submission" date="2019-02" db="EMBL/GenBank/DDBJ databases">
        <title>Granulicella sibirica sp. nov., a psychrotolerant acidobacterium isolated from an organic soil layer in forested tundra, West Siberia.</title>
        <authorList>
            <person name="Oshkin I.Y."/>
            <person name="Kulichevskaya I.S."/>
            <person name="Rijpstra W.I.C."/>
            <person name="Sinninghe Damste J.S."/>
            <person name="Rakitin A.L."/>
            <person name="Ravin N.V."/>
            <person name="Dedysh S.N."/>
        </authorList>
    </citation>
    <scope>NUCLEOTIDE SEQUENCE [LARGE SCALE GENOMIC DNA]</scope>
    <source>
        <strain evidence="2">AF10</strain>
    </source>
</reference>
<evidence type="ECO:0000313" key="1">
    <source>
        <dbReference type="EMBL" id="RXH53857.1"/>
    </source>
</evidence>
<keyword evidence="2" id="KW-1185">Reference proteome</keyword>
<dbReference type="EMBL" id="RDSM01000007">
    <property type="protein sequence ID" value="RXH53857.1"/>
    <property type="molecule type" value="Genomic_DNA"/>
</dbReference>
<reference evidence="1 2" key="1">
    <citation type="submission" date="2018-11" db="EMBL/GenBank/DDBJ databases">
        <authorList>
            <person name="Mardanov A.V."/>
            <person name="Ravin N.V."/>
            <person name="Dedysh S.N."/>
        </authorList>
    </citation>
    <scope>NUCLEOTIDE SEQUENCE [LARGE SCALE GENOMIC DNA]</scope>
    <source>
        <strain evidence="1 2">AF10</strain>
    </source>
</reference>
<protein>
    <submittedName>
        <fullName evidence="1">Uncharacterized protein</fullName>
    </submittedName>
</protein>
<comment type="caution">
    <text evidence="1">The sequence shown here is derived from an EMBL/GenBank/DDBJ whole genome shotgun (WGS) entry which is preliminary data.</text>
</comment>
<proteinExistence type="predicted"/>
<organism evidence="1 2">
    <name type="scientific">Granulicella sibirica</name>
    <dbReference type="NCBI Taxonomy" id="2479048"/>
    <lineage>
        <taxon>Bacteria</taxon>
        <taxon>Pseudomonadati</taxon>
        <taxon>Acidobacteriota</taxon>
        <taxon>Terriglobia</taxon>
        <taxon>Terriglobales</taxon>
        <taxon>Acidobacteriaceae</taxon>
        <taxon>Granulicella</taxon>
    </lineage>
</organism>
<sequence length="69" mass="7928">MLHIAADQGKFTLAYFLPGPLSPKILIHLHLTFKNVKAFRISMCMEVNIPAPFDSTPQERKGARTREFW</sequence>
<accession>A0A4Q0ST75</accession>
<gene>
    <name evidence="1" type="ORF">GRAN_5195</name>
</gene>
<dbReference type="Proteomes" id="UP000289437">
    <property type="component" value="Unassembled WGS sequence"/>
</dbReference>
<dbReference type="AlphaFoldDB" id="A0A4Q0ST75"/>
<evidence type="ECO:0000313" key="2">
    <source>
        <dbReference type="Proteomes" id="UP000289437"/>
    </source>
</evidence>